<organism evidence="1 2">
    <name type="scientific">Arsenophonus nasoniae</name>
    <name type="common">son-killer infecting Nasonia vitripennis</name>
    <dbReference type="NCBI Taxonomy" id="638"/>
    <lineage>
        <taxon>Bacteria</taxon>
        <taxon>Pseudomonadati</taxon>
        <taxon>Pseudomonadota</taxon>
        <taxon>Gammaproteobacteria</taxon>
        <taxon>Enterobacterales</taxon>
        <taxon>Morganellaceae</taxon>
        <taxon>Arsenophonus</taxon>
    </lineage>
</organism>
<sequence>MDHVLVRVKGLRKKPYRKLISDYTLFETVDVNVSSCIPYNPEHNLDEDTWFKVDQFSQQPFSLDIFNQAFDSKDYDDATKDHFSKISYIISFQDQGFYFQKITPALFIRKKMIAFGESAEIEESENRLVINTTPDAVYIEDSDTLIFRNLATISSIFPGIDMLYKEATKEEVEHFLSEPFIELNNKYDAEKVSKPNRKHVALAMVTLATMSAEDKINMLTYIDGYCDQKLTFDQVNNKFELSTDDELKLLLYGIEQRFYTTPFGHEKRLANSVQTLN</sequence>
<evidence type="ECO:0000313" key="2">
    <source>
        <dbReference type="Proteomes" id="UP001177595"/>
    </source>
</evidence>
<dbReference type="RefSeq" id="WP_280625243.1">
    <property type="nucleotide sequence ID" value="NZ_CP123504.1"/>
</dbReference>
<evidence type="ECO:0000313" key="1">
    <source>
        <dbReference type="EMBL" id="WGM01810.1"/>
    </source>
</evidence>
<protein>
    <submittedName>
        <fullName evidence="1">ATP F0F1 synthase synthase</fullName>
    </submittedName>
</protein>
<name>A0AA95GV71_9GAMM</name>
<proteinExistence type="predicted"/>
<reference evidence="1" key="1">
    <citation type="submission" date="2023-04" db="EMBL/GenBank/DDBJ databases">
        <title>Genome dynamics across the evolutionary transition to endosymbiosis.</title>
        <authorList>
            <person name="Siozios S."/>
            <person name="Nadal-Jimenez P."/>
            <person name="Azagi T."/>
            <person name="Sprong H."/>
            <person name="Frost C.L."/>
            <person name="Parratt S.R."/>
            <person name="Taylor G."/>
            <person name="Brettell L."/>
            <person name="Lew K.C."/>
            <person name="Croft L."/>
            <person name="King K.C."/>
            <person name="Brockhurst M.A."/>
            <person name="Hypsa V."/>
            <person name="Novakova E."/>
            <person name="Darby A.C."/>
            <person name="Hurst G.D.D."/>
        </authorList>
    </citation>
    <scope>NUCLEOTIDE SEQUENCE</scope>
    <source>
        <strain evidence="1">APv</strain>
    </source>
</reference>
<dbReference type="AlphaFoldDB" id="A0AA95GV71"/>
<gene>
    <name evidence="1" type="ORF">QE210_01395</name>
</gene>
<dbReference type="EMBL" id="CP123504">
    <property type="protein sequence ID" value="WGM01810.1"/>
    <property type="molecule type" value="Genomic_DNA"/>
</dbReference>
<accession>A0AA95GV71</accession>
<dbReference type="Proteomes" id="UP001177595">
    <property type="component" value="Chromosome"/>
</dbReference>